<evidence type="ECO:0000313" key="1">
    <source>
        <dbReference type="EMBL" id="MDQ0365605.1"/>
    </source>
</evidence>
<accession>A0AAE3VZ33</accession>
<sequence>MSRYVAPLGLMLATAWVVTLFVLASGTPS</sequence>
<dbReference type="EMBL" id="JAUSUZ010000001">
    <property type="protein sequence ID" value="MDQ0365605.1"/>
    <property type="molecule type" value="Genomic_DNA"/>
</dbReference>
<reference evidence="1 2" key="1">
    <citation type="submission" date="2023-07" db="EMBL/GenBank/DDBJ databases">
        <title>Sequencing the genomes of 1000 actinobacteria strains.</title>
        <authorList>
            <person name="Klenk H.-P."/>
        </authorList>
    </citation>
    <scope>NUCLEOTIDE SEQUENCE [LARGE SCALE GENOMIC DNA]</scope>
    <source>
        <strain evidence="1 2">DSM 44709</strain>
    </source>
</reference>
<dbReference type="Proteomes" id="UP001240236">
    <property type="component" value="Unassembled WGS sequence"/>
</dbReference>
<dbReference type="AlphaFoldDB" id="A0AAE3VZ33"/>
<protein>
    <submittedName>
        <fullName evidence="1">Uncharacterized protein</fullName>
    </submittedName>
</protein>
<proteinExistence type="predicted"/>
<gene>
    <name evidence="1" type="ORF">J2S42_002274</name>
</gene>
<evidence type="ECO:0000313" key="2">
    <source>
        <dbReference type="Proteomes" id="UP001240236"/>
    </source>
</evidence>
<keyword evidence="2" id="KW-1185">Reference proteome</keyword>
<name>A0AAE3VZ33_9ACTN</name>
<comment type="caution">
    <text evidence="1">The sequence shown here is derived from an EMBL/GenBank/DDBJ whole genome shotgun (WGS) entry which is preliminary data.</text>
</comment>
<organism evidence="1 2">
    <name type="scientific">Catenuloplanes indicus</name>
    <dbReference type="NCBI Taxonomy" id="137267"/>
    <lineage>
        <taxon>Bacteria</taxon>
        <taxon>Bacillati</taxon>
        <taxon>Actinomycetota</taxon>
        <taxon>Actinomycetes</taxon>
        <taxon>Micromonosporales</taxon>
        <taxon>Micromonosporaceae</taxon>
        <taxon>Catenuloplanes</taxon>
    </lineage>
</organism>